<keyword evidence="4 6" id="KW-1133">Transmembrane helix</keyword>
<keyword evidence="5 6" id="KW-0472">Membrane</keyword>
<feature type="transmembrane region" description="Helical" evidence="6">
    <location>
        <begin position="182"/>
        <end position="201"/>
    </location>
</feature>
<evidence type="ECO:0000256" key="4">
    <source>
        <dbReference type="ARBA" id="ARBA00022989"/>
    </source>
</evidence>
<dbReference type="InterPro" id="IPR051791">
    <property type="entry name" value="Pra-immunoreactive"/>
</dbReference>
<dbReference type="Proteomes" id="UP001183585">
    <property type="component" value="Unassembled WGS sequence"/>
</dbReference>
<name>A0ABU2CPB3_9MICO</name>
<sequence length="364" mass="38152">MSSSERSRPDGDPVSGVALAPDRAVLLAGAVAPPYARWLQRVVAAVLDNAILAGVTWLALGGGSTQPTLTPGYGPVGDAAWPDDPLVLVPIGAVVLLLTLQALTGWTPGKLVVGIRVVRERSGGPAGWWTTLVRWVLHLLDAILLIGYLRPLWHAKRQTFADTIAHTVVVQHLPDLSRRPRIAVYSAALVAVVLGLAYGCVPISSSRSEPMAGLGECGVDGVGPALTGGDISLGGSVSIEQDRRMWTVRETRTARPAATLSWASEPAARDVDYRIVLSARSLSERGTPPVSRSWEVGADDEVGWSTDGSITHTRTVSPDGDVHVAEVELTDPEAMAALGADLLVDVRLTADGAAVAECGGSTTR</sequence>
<evidence type="ECO:0000256" key="3">
    <source>
        <dbReference type="ARBA" id="ARBA00022692"/>
    </source>
</evidence>
<accession>A0ABU2CPB3</accession>
<feature type="domain" description="RDD" evidence="7">
    <location>
        <begin position="35"/>
        <end position="165"/>
    </location>
</feature>
<reference evidence="8 9" key="1">
    <citation type="submission" date="2023-07" db="EMBL/GenBank/DDBJ databases">
        <title>Sequencing the genomes of 1000 actinobacteria strains.</title>
        <authorList>
            <person name="Klenk H.-P."/>
        </authorList>
    </citation>
    <scope>NUCLEOTIDE SEQUENCE [LARGE SCALE GENOMIC DNA]</scope>
    <source>
        <strain evidence="8 9">DSM 45554</strain>
    </source>
</reference>
<comment type="caution">
    <text evidence="8">The sequence shown here is derived from an EMBL/GenBank/DDBJ whole genome shotgun (WGS) entry which is preliminary data.</text>
</comment>
<dbReference type="PANTHER" id="PTHR36115:SF6">
    <property type="entry name" value="PROLINE-RICH ANTIGEN HOMOLOG"/>
    <property type="match status" value="1"/>
</dbReference>
<gene>
    <name evidence="8" type="ORF">J2S48_002696</name>
</gene>
<proteinExistence type="predicted"/>
<dbReference type="EMBL" id="JAVDYE010000001">
    <property type="protein sequence ID" value="MDR7383181.1"/>
    <property type="molecule type" value="Genomic_DNA"/>
</dbReference>
<keyword evidence="3 6" id="KW-0812">Transmembrane</keyword>
<organism evidence="8 9">
    <name type="scientific">Promicromonospora iranensis</name>
    <dbReference type="NCBI Taxonomy" id="1105144"/>
    <lineage>
        <taxon>Bacteria</taxon>
        <taxon>Bacillati</taxon>
        <taxon>Actinomycetota</taxon>
        <taxon>Actinomycetes</taxon>
        <taxon>Micrococcales</taxon>
        <taxon>Promicromonosporaceae</taxon>
        <taxon>Promicromonospora</taxon>
    </lineage>
</organism>
<evidence type="ECO:0000313" key="8">
    <source>
        <dbReference type="EMBL" id="MDR7383181.1"/>
    </source>
</evidence>
<evidence type="ECO:0000256" key="2">
    <source>
        <dbReference type="ARBA" id="ARBA00022475"/>
    </source>
</evidence>
<feature type="transmembrane region" description="Helical" evidence="6">
    <location>
        <begin position="86"/>
        <end position="106"/>
    </location>
</feature>
<dbReference type="InterPro" id="IPR010432">
    <property type="entry name" value="RDD"/>
</dbReference>
<dbReference type="RefSeq" id="WP_274992004.1">
    <property type="nucleotide sequence ID" value="NZ_JAJQQP010000001.1"/>
</dbReference>
<evidence type="ECO:0000256" key="5">
    <source>
        <dbReference type="ARBA" id="ARBA00023136"/>
    </source>
</evidence>
<evidence type="ECO:0000256" key="1">
    <source>
        <dbReference type="ARBA" id="ARBA00004651"/>
    </source>
</evidence>
<protein>
    <submittedName>
        <fullName evidence="8">Mce-associated membrane protein</fullName>
    </submittedName>
</protein>
<keyword evidence="2" id="KW-1003">Cell membrane</keyword>
<evidence type="ECO:0000256" key="6">
    <source>
        <dbReference type="SAM" id="Phobius"/>
    </source>
</evidence>
<dbReference type="PANTHER" id="PTHR36115">
    <property type="entry name" value="PROLINE-RICH ANTIGEN HOMOLOG-RELATED"/>
    <property type="match status" value="1"/>
</dbReference>
<evidence type="ECO:0000313" key="9">
    <source>
        <dbReference type="Proteomes" id="UP001183585"/>
    </source>
</evidence>
<keyword evidence="9" id="KW-1185">Reference proteome</keyword>
<evidence type="ECO:0000259" key="7">
    <source>
        <dbReference type="Pfam" id="PF06271"/>
    </source>
</evidence>
<feature type="transmembrane region" description="Helical" evidence="6">
    <location>
        <begin position="126"/>
        <end position="149"/>
    </location>
</feature>
<comment type="subcellular location">
    <subcellularLocation>
        <location evidence="1">Cell membrane</location>
        <topology evidence="1">Multi-pass membrane protein</topology>
    </subcellularLocation>
</comment>
<dbReference type="Pfam" id="PF06271">
    <property type="entry name" value="RDD"/>
    <property type="match status" value="1"/>
</dbReference>